<accession>A0A2A6BRY5</accession>
<sequence length="149" mass="15269">MPQSAPPRAGLRAGGGMMLLLLLLLPLGTFACIPMKTIDRGIPAVPGGCKLGAVKQISQADLDVRYCTGANPAMPAGCPSGQGCVAPTITATSVTCDDPAASTFAWQLPDGGVNAGPVSDASCSNEMWTLNGVVPDPTTYPYINTCWFP</sequence>
<reference evidence="1" key="2">
    <citation type="submission" date="2022-06" db="UniProtKB">
        <authorList>
            <consortium name="EnsemblMetazoa"/>
        </authorList>
    </citation>
    <scope>IDENTIFICATION</scope>
    <source>
        <strain evidence="1">PS312</strain>
    </source>
</reference>
<dbReference type="Proteomes" id="UP000005239">
    <property type="component" value="Unassembled WGS sequence"/>
</dbReference>
<evidence type="ECO:0000313" key="1">
    <source>
        <dbReference type="EnsemblMetazoa" id="PPA44506.1"/>
    </source>
</evidence>
<reference evidence="2" key="1">
    <citation type="journal article" date="2008" name="Nat. Genet.">
        <title>The Pristionchus pacificus genome provides a unique perspective on nematode lifestyle and parasitism.</title>
        <authorList>
            <person name="Dieterich C."/>
            <person name="Clifton S.W."/>
            <person name="Schuster L.N."/>
            <person name="Chinwalla A."/>
            <person name="Delehaunty K."/>
            <person name="Dinkelacker I."/>
            <person name="Fulton L."/>
            <person name="Fulton R."/>
            <person name="Godfrey J."/>
            <person name="Minx P."/>
            <person name="Mitreva M."/>
            <person name="Roeseler W."/>
            <person name="Tian H."/>
            <person name="Witte H."/>
            <person name="Yang S.P."/>
            <person name="Wilson R.K."/>
            <person name="Sommer R.J."/>
        </authorList>
    </citation>
    <scope>NUCLEOTIDE SEQUENCE [LARGE SCALE GENOMIC DNA]</scope>
    <source>
        <strain evidence="2">PS312</strain>
    </source>
</reference>
<keyword evidence="2" id="KW-1185">Reference proteome</keyword>
<accession>A0A8R1Z9G8</accession>
<protein>
    <submittedName>
        <fullName evidence="1">Uncharacterized protein</fullName>
    </submittedName>
</protein>
<name>A0A2A6BRY5_PRIPA</name>
<proteinExistence type="predicted"/>
<dbReference type="AlphaFoldDB" id="A0A2A6BRY5"/>
<dbReference type="EnsemblMetazoa" id="PPA44506.1">
    <property type="protein sequence ID" value="PPA44506.1"/>
    <property type="gene ID" value="WBGene00282875"/>
</dbReference>
<gene>
    <name evidence="1" type="primary">WBGene00282875</name>
</gene>
<evidence type="ECO:0000313" key="2">
    <source>
        <dbReference type="Proteomes" id="UP000005239"/>
    </source>
</evidence>
<organism evidence="1 2">
    <name type="scientific">Pristionchus pacificus</name>
    <name type="common">Parasitic nematode worm</name>
    <dbReference type="NCBI Taxonomy" id="54126"/>
    <lineage>
        <taxon>Eukaryota</taxon>
        <taxon>Metazoa</taxon>
        <taxon>Ecdysozoa</taxon>
        <taxon>Nematoda</taxon>
        <taxon>Chromadorea</taxon>
        <taxon>Rhabditida</taxon>
        <taxon>Rhabditina</taxon>
        <taxon>Diplogasteromorpha</taxon>
        <taxon>Diplogasteroidea</taxon>
        <taxon>Neodiplogasteridae</taxon>
        <taxon>Pristionchus</taxon>
    </lineage>
</organism>